<comment type="function">
    <text evidence="6">Acts as a ribosome collision sensor. Detects stalled/collided disomes (pairs of ribosomes where the leading ribosome is stalled and a second ribosome has collided with it) and endonucleolytically cleaves mRNA at the 5' boundary of the stalled ribosome. Stalled/collided disomes form a new interface (primarily via the 30S subunits) that binds SmrB. Cleaved mRNA becomes available for tmRNA ligation, leading to ribosomal subunit dissociation and rescue of stalled ribosomes.</text>
</comment>
<dbReference type="EC" id="3.1.-.-" evidence="6"/>
<evidence type="ECO:0000256" key="7">
    <source>
        <dbReference type="SAM" id="MobiDB-lite"/>
    </source>
</evidence>
<feature type="region of interest" description="Disordered" evidence="7">
    <location>
        <begin position="26"/>
        <end position="58"/>
    </location>
</feature>
<dbReference type="GO" id="GO:0016787">
    <property type="term" value="F:hydrolase activity"/>
    <property type="evidence" value="ECO:0007669"/>
    <property type="project" value="UniProtKB-KW"/>
</dbReference>
<dbReference type="AlphaFoldDB" id="A0A346NS98"/>
<dbReference type="InterPro" id="IPR036063">
    <property type="entry name" value="Smr_dom_sf"/>
</dbReference>
<evidence type="ECO:0000256" key="2">
    <source>
        <dbReference type="ARBA" id="ARBA00022730"/>
    </source>
</evidence>
<organism evidence="9 10">
    <name type="scientific">Salinimonas sediminis</name>
    <dbReference type="NCBI Taxonomy" id="2303538"/>
    <lineage>
        <taxon>Bacteria</taxon>
        <taxon>Pseudomonadati</taxon>
        <taxon>Pseudomonadota</taxon>
        <taxon>Gammaproteobacteria</taxon>
        <taxon>Alteromonadales</taxon>
        <taxon>Alteromonadaceae</taxon>
        <taxon>Alteromonas/Salinimonas group</taxon>
        <taxon>Salinimonas</taxon>
    </lineage>
</organism>
<dbReference type="InterPro" id="IPR002625">
    <property type="entry name" value="Smr_dom"/>
</dbReference>
<evidence type="ECO:0000256" key="1">
    <source>
        <dbReference type="ARBA" id="ARBA00022722"/>
    </source>
</evidence>
<comment type="subunit">
    <text evidence="6">Associates with collided ribosomes, but not with correctly translating polysomes.</text>
</comment>
<dbReference type="Gene3D" id="3.30.1370.110">
    <property type="match status" value="1"/>
</dbReference>
<accession>A0A346NS98</accession>
<name>A0A346NS98_9ALTE</name>
<evidence type="ECO:0000256" key="5">
    <source>
        <dbReference type="ARBA" id="ARBA00022884"/>
    </source>
</evidence>
<dbReference type="SMART" id="SM00463">
    <property type="entry name" value="SMR"/>
    <property type="match status" value="1"/>
</dbReference>
<dbReference type="GO" id="GO:0019843">
    <property type="term" value="F:rRNA binding"/>
    <property type="evidence" value="ECO:0007669"/>
    <property type="project" value="UniProtKB-UniRule"/>
</dbReference>
<dbReference type="PROSITE" id="PS50828">
    <property type="entry name" value="SMR"/>
    <property type="match status" value="1"/>
</dbReference>
<dbReference type="EMBL" id="CP031769">
    <property type="protein sequence ID" value="AXR08405.1"/>
    <property type="molecule type" value="Genomic_DNA"/>
</dbReference>
<dbReference type="PANTHER" id="PTHR35562">
    <property type="entry name" value="DNA ENDONUCLEASE SMRA-RELATED"/>
    <property type="match status" value="1"/>
</dbReference>
<keyword evidence="5 6" id="KW-0694">RNA-binding</keyword>
<keyword evidence="10" id="KW-1185">Reference proteome</keyword>
<gene>
    <name evidence="6 9" type="primary">smrB</name>
    <name evidence="9" type="ORF">D0Y50_05330</name>
</gene>
<dbReference type="Proteomes" id="UP000262073">
    <property type="component" value="Chromosome"/>
</dbReference>
<dbReference type="PANTHER" id="PTHR35562:SF1">
    <property type="entry name" value="UPF0115 PROTEIN YFCN"/>
    <property type="match status" value="1"/>
</dbReference>
<dbReference type="NCBIfam" id="NF003432">
    <property type="entry name" value="PRK04946.1"/>
    <property type="match status" value="1"/>
</dbReference>
<dbReference type="HAMAP" id="MF_01042">
    <property type="entry name" value="SmrB"/>
    <property type="match status" value="1"/>
</dbReference>
<evidence type="ECO:0000256" key="4">
    <source>
        <dbReference type="ARBA" id="ARBA00022801"/>
    </source>
</evidence>
<dbReference type="RefSeq" id="WP_108566627.1">
    <property type="nucleotide sequence ID" value="NZ_CP031769.1"/>
</dbReference>
<feature type="compositionally biased region" description="Basic residues" evidence="7">
    <location>
        <begin position="38"/>
        <end position="48"/>
    </location>
</feature>
<comment type="similarity">
    <text evidence="6">Belongs to the SmrB family.</text>
</comment>
<keyword evidence="1 6" id="KW-0540">Nuclease</keyword>
<feature type="domain" description="Smr" evidence="8">
    <location>
        <begin position="104"/>
        <end position="179"/>
    </location>
</feature>
<keyword evidence="3 6" id="KW-0255">Endonuclease</keyword>
<dbReference type="OrthoDB" id="5795446at2"/>
<evidence type="ECO:0000259" key="8">
    <source>
        <dbReference type="PROSITE" id="PS50828"/>
    </source>
</evidence>
<keyword evidence="2 6" id="KW-0699">rRNA-binding</keyword>
<evidence type="ECO:0000256" key="3">
    <source>
        <dbReference type="ARBA" id="ARBA00022759"/>
    </source>
</evidence>
<protein>
    <recommendedName>
        <fullName evidence="6">Ribosome rescue factor SmrB</fullName>
        <ecNumber evidence="6">3.1.-.-</ecNumber>
    </recommendedName>
</protein>
<sequence>MAEKNTGQASQEDDFALFRETMGAVKPLQQDKISPDKHARRNEKKRVQRTATQQHKQASASFAFSDIYQAALPDEGPVRYCREDVSTHYLKQLRRGNYYPELILDLHGLTRETAKLELSALIHTAHKQLIDCVGVVHGIGSGILKGTLPHLLVQHPHVMAFHQAPLEYGGQGALLVLLETAEPTGFK</sequence>
<feature type="compositionally biased region" description="Polar residues" evidence="7">
    <location>
        <begin position="49"/>
        <end position="58"/>
    </location>
</feature>
<keyword evidence="4 6" id="KW-0378">Hydrolase</keyword>
<dbReference type="Pfam" id="PF01713">
    <property type="entry name" value="Smr"/>
    <property type="match status" value="1"/>
</dbReference>
<proteinExistence type="inferred from homology"/>
<reference evidence="9 10" key="1">
    <citation type="submission" date="2018-08" db="EMBL/GenBank/DDBJ databases">
        <title>Salinimonas sediminis sp. nov., a piezophilic bacterium isolated from a deep-sea sediment sample from the New Britain Trench.</title>
        <authorList>
            <person name="Cao J."/>
        </authorList>
    </citation>
    <scope>NUCLEOTIDE SEQUENCE [LARGE SCALE GENOMIC DNA]</scope>
    <source>
        <strain evidence="9 10">N102</strain>
    </source>
</reference>
<dbReference type="SUPFAM" id="SSF160443">
    <property type="entry name" value="SMR domain-like"/>
    <property type="match status" value="1"/>
</dbReference>
<evidence type="ECO:0000313" key="10">
    <source>
        <dbReference type="Proteomes" id="UP000262073"/>
    </source>
</evidence>
<evidence type="ECO:0000313" key="9">
    <source>
        <dbReference type="EMBL" id="AXR08405.1"/>
    </source>
</evidence>
<dbReference type="InterPro" id="IPR022990">
    <property type="entry name" value="SmrB-like"/>
</dbReference>
<evidence type="ECO:0000256" key="6">
    <source>
        <dbReference type="HAMAP-Rule" id="MF_01042"/>
    </source>
</evidence>
<dbReference type="GO" id="GO:0072344">
    <property type="term" value="P:rescue of stalled ribosome"/>
    <property type="evidence" value="ECO:0007669"/>
    <property type="project" value="UniProtKB-UniRule"/>
</dbReference>
<dbReference type="KEGG" id="salm:D0Y50_05330"/>
<dbReference type="GO" id="GO:0004521">
    <property type="term" value="F:RNA endonuclease activity"/>
    <property type="evidence" value="ECO:0007669"/>
    <property type="project" value="UniProtKB-UniRule"/>
</dbReference>